<protein>
    <recommendedName>
        <fullName evidence="3">Flavin reductase</fullName>
    </recommendedName>
</protein>
<accession>A0ABQ4EU01</accession>
<evidence type="ECO:0000313" key="1">
    <source>
        <dbReference type="EMBL" id="GIG98089.1"/>
    </source>
</evidence>
<gene>
    <name evidence="1" type="ORF">Pma05_46620</name>
</gene>
<dbReference type="RefSeq" id="WP_203859561.1">
    <property type="nucleotide sequence ID" value="NZ_BAAAZQ010000010.1"/>
</dbReference>
<name>A0ABQ4EU01_9ACTN</name>
<proteinExistence type="predicted"/>
<dbReference type="Proteomes" id="UP000621500">
    <property type="component" value="Unassembled WGS sequence"/>
</dbReference>
<evidence type="ECO:0000313" key="2">
    <source>
        <dbReference type="Proteomes" id="UP000621500"/>
    </source>
</evidence>
<comment type="caution">
    <text evidence="1">The sequence shown here is derived from an EMBL/GenBank/DDBJ whole genome shotgun (WGS) entry which is preliminary data.</text>
</comment>
<organism evidence="1 2">
    <name type="scientific">Plantactinospora mayteni</name>
    <dbReference type="NCBI Taxonomy" id="566021"/>
    <lineage>
        <taxon>Bacteria</taxon>
        <taxon>Bacillati</taxon>
        <taxon>Actinomycetota</taxon>
        <taxon>Actinomycetes</taxon>
        <taxon>Micromonosporales</taxon>
        <taxon>Micromonosporaceae</taxon>
        <taxon>Plantactinospora</taxon>
    </lineage>
</organism>
<sequence length="101" mass="11610">MYGPHARFRPHTPARPSFRCRTCGAPWPCQPARLSLLRAYRNDRIGLLVYLASQLQRALQDLPTTDPRELAARIVYWLPAPAEKPPTTRDHQDSWRVMASC</sequence>
<dbReference type="EMBL" id="BONX01000032">
    <property type="protein sequence ID" value="GIG98089.1"/>
    <property type="molecule type" value="Genomic_DNA"/>
</dbReference>
<evidence type="ECO:0008006" key="3">
    <source>
        <dbReference type="Google" id="ProtNLM"/>
    </source>
</evidence>
<reference evidence="1 2" key="1">
    <citation type="submission" date="2021-01" db="EMBL/GenBank/DDBJ databases">
        <title>Whole genome shotgun sequence of Plantactinospora mayteni NBRC 109088.</title>
        <authorList>
            <person name="Komaki H."/>
            <person name="Tamura T."/>
        </authorList>
    </citation>
    <scope>NUCLEOTIDE SEQUENCE [LARGE SCALE GENOMIC DNA]</scope>
    <source>
        <strain evidence="1 2">NBRC 109088</strain>
    </source>
</reference>
<keyword evidence="2" id="KW-1185">Reference proteome</keyword>